<dbReference type="InterPro" id="IPR012556">
    <property type="entry name" value="Entericidin"/>
</dbReference>
<dbReference type="GO" id="GO:0009636">
    <property type="term" value="P:response to toxic substance"/>
    <property type="evidence" value="ECO:0007669"/>
    <property type="project" value="InterPro"/>
</dbReference>
<sequence>MKKLITAILLVPVALTLVACNTVEGVGKDIKSGGKAIERAGKN</sequence>
<feature type="signal peptide" evidence="7">
    <location>
        <begin position="1"/>
        <end position="19"/>
    </location>
</feature>
<keyword evidence="5" id="KW-0564">Palmitate</keyword>
<name>A0A9X3Z803_9PROT</name>
<dbReference type="Proteomes" id="UP001141619">
    <property type="component" value="Unassembled WGS sequence"/>
</dbReference>
<keyword evidence="6 8" id="KW-0449">Lipoprotein</keyword>
<comment type="caution">
    <text evidence="8">The sequence shown here is derived from an EMBL/GenBank/DDBJ whole genome shotgun (WGS) entry which is preliminary data.</text>
</comment>
<evidence type="ECO:0000313" key="8">
    <source>
        <dbReference type="EMBL" id="MDA5194820.1"/>
    </source>
</evidence>
<protein>
    <submittedName>
        <fullName evidence="8">Entericidin A/B family lipoprotein</fullName>
    </submittedName>
</protein>
<comment type="similarity">
    <text evidence="1">Belongs to the EcnA/EcnB lipoprotein family.</text>
</comment>
<evidence type="ECO:0000256" key="1">
    <source>
        <dbReference type="ARBA" id="ARBA00010296"/>
    </source>
</evidence>
<dbReference type="EMBL" id="JANWOI010000004">
    <property type="protein sequence ID" value="MDA5194820.1"/>
    <property type="molecule type" value="Genomic_DNA"/>
</dbReference>
<keyword evidence="4" id="KW-0472">Membrane</keyword>
<dbReference type="GO" id="GO:0016020">
    <property type="term" value="C:membrane"/>
    <property type="evidence" value="ECO:0007669"/>
    <property type="project" value="InterPro"/>
</dbReference>
<keyword evidence="3 7" id="KW-0732">Signal</keyword>
<dbReference type="PROSITE" id="PS51257">
    <property type="entry name" value="PROKAR_LIPOPROTEIN"/>
    <property type="match status" value="1"/>
</dbReference>
<dbReference type="AlphaFoldDB" id="A0A9X3Z803"/>
<gene>
    <name evidence="8" type="ORF">NYP16_12745</name>
</gene>
<evidence type="ECO:0000256" key="3">
    <source>
        <dbReference type="ARBA" id="ARBA00022729"/>
    </source>
</evidence>
<keyword evidence="9" id="KW-1185">Reference proteome</keyword>
<dbReference type="RefSeq" id="WP_274944526.1">
    <property type="nucleotide sequence ID" value="NZ_JANWOI010000004.1"/>
</dbReference>
<organism evidence="8 9">
    <name type="scientific">Govanella unica</name>
    <dbReference type="NCBI Taxonomy" id="2975056"/>
    <lineage>
        <taxon>Bacteria</taxon>
        <taxon>Pseudomonadati</taxon>
        <taxon>Pseudomonadota</taxon>
        <taxon>Alphaproteobacteria</taxon>
        <taxon>Emcibacterales</taxon>
        <taxon>Govanellaceae</taxon>
        <taxon>Govanella</taxon>
    </lineage>
</organism>
<evidence type="ECO:0000256" key="7">
    <source>
        <dbReference type="SAM" id="SignalP"/>
    </source>
</evidence>
<evidence type="ECO:0000256" key="5">
    <source>
        <dbReference type="ARBA" id="ARBA00023139"/>
    </source>
</evidence>
<accession>A0A9X3Z803</accession>
<evidence type="ECO:0000313" key="9">
    <source>
        <dbReference type="Proteomes" id="UP001141619"/>
    </source>
</evidence>
<keyword evidence="2" id="KW-1003">Cell membrane</keyword>
<reference evidence="8" key="2">
    <citation type="journal article" date="2023" name="Syst. Appl. Microbiol.">
        <title>Govania unica gen. nov., sp. nov., a rare biosphere bacterium that represents a novel family in the class Alphaproteobacteria.</title>
        <authorList>
            <person name="Vandamme P."/>
            <person name="Peeters C."/>
            <person name="Hettiarachchi A."/>
            <person name="Cnockaert M."/>
            <person name="Carlier A."/>
        </authorList>
    </citation>
    <scope>NUCLEOTIDE SEQUENCE</scope>
    <source>
        <strain evidence="8">LMG 31809</strain>
    </source>
</reference>
<evidence type="ECO:0000256" key="6">
    <source>
        <dbReference type="ARBA" id="ARBA00023288"/>
    </source>
</evidence>
<feature type="chain" id="PRO_5040989564" evidence="7">
    <location>
        <begin position="20"/>
        <end position="43"/>
    </location>
</feature>
<proteinExistence type="inferred from homology"/>
<reference evidence="8" key="1">
    <citation type="submission" date="2022-08" db="EMBL/GenBank/DDBJ databases">
        <authorList>
            <person name="Vandamme P."/>
            <person name="Hettiarachchi A."/>
            <person name="Peeters C."/>
            <person name="Cnockaert M."/>
            <person name="Carlier A."/>
        </authorList>
    </citation>
    <scope>NUCLEOTIDE SEQUENCE</scope>
    <source>
        <strain evidence="8">LMG 31809</strain>
    </source>
</reference>
<evidence type="ECO:0000256" key="4">
    <source>
        <dbReference type="ARBA" id="ARBA00023136"/>
    </source>
</evidence>
<dbReference type="Pfam" id="PF08085">
    <property type="entry name" value="Entericidin"/>
    <property type="match status" value="1"/>
</dbReference>
<evidence type="ECO:0000256" key="2">
    <source>
        <dbReference type="ARBA" id="ARBA00022475"/>
    </source>
</evidence>